<dbReference type="Gene3D" id="1.20.58.900">
    <property type="match status" value="1"/>
</dbReference>
<evidence type="ECO:0000313" key="2">
    <source>
        <dbReference type="Ensembl" id="ENSAMXP00000049728.1"/>
    </source>
</evidence>
<dbReference type="PROSITE" id="PS50826">
    <property type="entry name" value="RUN"/>
    <property type="match status" value="1"/>
</dbReference>
<evidence type="ECO:0000313" key="3">
    <source>
        <dbReference type="Proteomes" id="UP000018467"/>
    </source>
</evidence>
<feature type="domain" description="RUN" evidence="1">
    <location>
        <begin position="36"/>
        <end position="112"/>
    </location>
</feature>
<dbReference type="STRING" id="7994.ENSAMXP00000049728"/>
<organism evidence="2 3">
    <name type="scientific">Astyanax mexicanus</name>
    <name type="common">Blind cave fish</name>
    <name type="synonym">Astyanax fasciatus mexicanus</name>
    <dbReference type="NCBI Taxonomy" id="7994"/>
    <lineage>
        <taxon>Eukaryota</taxon>
        <taxon>Metazoa</taxon>
        <taxon>Chordata</taxon>
        <taxon>Craniata</taxon>
        <taxon>Vertebrata</taxon>
        <taxon>Euteleostomi</taxon>
        <taxon>Actinopterygii</taxon>
        <taxon>Neopterygii</taxon>
        <taxon>Teleostei</taxon>
        <taxon>Ostariophysi</taxon>
        <taxon>Characiformes</taxon>
        <taxon>Characoidei</taxon>
        <taxon>Acestrorhamphidae</taxon>
        <taxon>Acestrorhamphinae</taxon>
        <taxon>Astyanax</taxon>
    </lineage>
</organism>
<dbReference type="InterPro" id="IPR037213">
    <property type="entry name" value="Run_dom_sf"/>
</dbReference>
<name>A0A3B1K5F8_ASTMX</name>
<proteinExistence type="predicted"/>
<dbReference type="InParanoid" id="A0A3B1K5F8"/>
<dbReference type="Ensembl" id="ENSAMXT00000044797.1">
    <property type="protein sequence ID" value="ENSAMXP00000049728.1"/>
    <property type="gene ID" value="ENSAMXG00000029323.1"/>
</dbReference>
<keyword evidence="3" id="KW-1185">Reference proteome</keyword>
<dbReference type="Proteomes" id="UP000018467">
    <property type="component" value="Unassembled WGS sequence"/>
</dbReference>
<dbReference type="AlphaFoldDB" id="A0A3B1K5F8"/>
<evidence type="ECO:0000259" key="1">
    <source>
        <dbReference type="PROSITE" id="PS50826"/>
    </source>
</evidence>
<reference evidence="2" key="3">
    <citation type="submission" date="2025-08" db="UniProtKB">
        <authorList>
            <consortium name="Ensembl"/>
        </authorList>
    </citation>
    <scope>IDENTIFICATION</scope>
</reference>
<reference evidence="3" key="1">
    <citation type="submission" date="2013-03" db="EMBL/GenBank/DDBJ databases">
        <authorList>
            <person name="Jeffery W."/>
            <person name="Warren W."/>
            <person name="Wilson R.K."/>
        </authorList>
    </citation>
    <scope>NUCLEOTIDE SEQUENCE</scope>
    <source>
        <strain evidence="3">female</strain>
    </source>
</reference>
<accession>A0A3B1K5F8</accession>
<sequence length="112" mass="12523">MLKSVGLAVESITAHFSPSRDPEEKIRLGNSLLSPAISQLVLGQLCPAIKNILQDGLKAFKLDLIVGQRRNKPWSVVEALTQPGIYLMIFTIINYYYRILQLYKGGVITYNS</sequence>
<dbReference type="GO" id="GO:0031410">
    <property type="term" value="C:cytoplasmic vesicle"/>
    <property type="evidence" value="ECO:0007669"/>
    <property type="project" value="TreeGrafter"/>
</dbReference>
<reference evidence="3" key="2">
    <citation type="journal article" date="2014" name="Nat. Commun.">
        <title>The cavefish genome reveals candidate genes for eye loss.</title>
        <authorList>
            <person name="McGaugh S.E."/>
            <person name="Gross J.B."/>
            <person name="Aken B."/>
            <person name="Blin M."/>
            <person name="Borowsky R."/>
            <person name="Chalopin D."/>
            <person name="Hinaux H."/>
            <person name="Jeffery W.R."/>
            <person name="Keene A."/>
            <person name="Ma L."/>
            <person name="Minx P."/>
            <person name="Murphy D."/>
            <person name="O'Quin K.E."/>
            <person name="Retaux S."/>
            <person name="Rohner N."/>
            <person name="Searle S.M."/>
            <person name="Stahl B.A."/>
            <person name="Tabin C."/>
            <person name="Volff J.N."/>
            <person name="Yoshizawa M."/>
            <person name="Warren W.C."/>
        </authorList>
    </citation>
    <scope>NUCLEOTIDE SEQUENCE [LARGE SCALE GENOMIC DNA]</scope>
    <source>
        <strain evidence="3">female</strain>
    </source>
</reference>
<dbReference type="Bgee" id="ENSAMXG00000029323">
    <property type="expression patterns" value="Expressed in brain and 1 other cell type or tissue"/>
</dbReference>
<dbReference type="InterPro" id="IPR004012">
    <property type="entry name" value="Run_dom"/>
</dbReference>
<dbReference type="PANTHER" id="PTHR15591:SF14">
    <property type="entry name" value="AP-4 COMPLEX ACCESSORY SUBUNIT RUSC2"/>
    <property type="match status" value="1"/>
</dbReference>
<reference evidence="2" key="4">
    <citation type="submission" date="2025-09" db="UniProtKB">
        <authorList>
            <consortium name="Ensembl"/>
        </authorList>
    </citation>
    <scope>IDENTIFICATION</scope>
</reference>
<protein>
    <recommendedName>
        <fullName evidence="1">RUN domain-containing protein</fullName>
    </recommendedName>
</protein>
<dbReference type="InterPro" id="IPR047343">
    <property type="entry name" value="RUSC1_2"/>
</dbReference>
<dbReference type="GeneTree" id="ENSGT00900000141033"/>
<dbReference type="PANTHER" id="PTHR15591">
    <property type="entry name" value="RUN AND SH3 DOMAIN CONTAINING"/>
    <property type="match status" value="1"/>
</dbReference>